<dbReference type="Pfam" id="PF13439">
    <property type="entry name" value="Glyco_transf_4"/>
    <property type="match status" value="1"/>
</dbReference>
<dbReference type="EC" id="2.4.1.-" evidence="3"/>
<dbReference type="Proteomes" id="UP000189674">
    <property type="component" value="Chromosome"/>
</dbReference>
<dbReference type="PANTHER" id="PTHR45947">
    <property type="entry name" value="SULFOQUINOVOSYL TRANSFERASE SQD2"/>
    <property type="match status" value="1"/>
</dbReference>
<keyword evidence="3" id="KW-0808">Transferase</keyword>
<keyword evidence="4" id="KW-1185">Reference proteome</keyword>
<dbReference type="InterPro" id="IPR050194">
    <property type="entry name" value="Glycosyltransferase_grp1"/>
</dbReference>
<reference evidence="4" key="1">
    <citation type="submission" date="2017-02" db="EMBL/GenBank/DDBJ databases">
        <title>Comparative genomics and description of representatives of a novel lineage of planctomycetes thriving in anoxic sediments.</title>
        <authorList>
            <person name="Spring S."/>
            <person name="Bunk B."/>
            <person name="Sproer C."/>
        </authorList>
    </citation>
    <scope>NUCLEOTIDE SEQUENCE [LARGE SCALE GENOMIC DNA]</scope>
    <source>
        <strain evidence="4">ST-NAGAB-D1</strain>
    </source>
</reference>
<keyword evidence="3" id="KW-0328">Glycosyltransferase</keyword>
<protein>
    <submittedName>
        <fullName evidence="3">GDP-mannose-dependent alpha-mannosyltransferase</fullName>
        <ecNumber evidence="3">2.4.1.-</ecNumber>
    </submittedName>
</protein>
<dbReference type="InterPro" id="IPR001296">
    <property type="entry name" value="Glyco_trans_1"/>
</dbReference>
<dbReference type="SUPFAM" id="SSF53756">
    <property type="entry name" value="UDP-Glycosyltransferase/glycogen phosphorylase"/>
    <property type="match status" value="1"/>
</dbReference>
<sequence>MMTNTYAPYFGGVDKSIRTFTQCFREKGHQVLIVAPKADQDYKEEGVVRVSAIKNFNDIGFPATLPLPGSLHKHIEKFQPEIVHSHFPFLIGSTAMRIAARYDLPLVFTYHTMYERYIHNVNLTSDRVRQFVITFTKGYANLCDQVIAPSNSVADVLRKRGVKTPITVIPTGVDTDKYAQGDGARFRQQVGLDPDDFVVGHVGRLAEEKNLKFLCQSAKKFLQAKPDAKLLIVGDGPSRKNLESLFDGTDVADRAVFAGMKSDQDLIDSYHAADVFAFSSLTETQGMVLAEAMAAGCPVVALKAPGVNDVLEHGSNGYLLEEDSDCDRFARMLSKYHDLSEDEKGSMRSAARQTAEDYSMNNCSDKMLAEYESVLSHKRRDPEKRERNWTLLLESLKAEWDLFLKYANAAGEMFSSHATVEER</sequence>
<evidence type="ECO:0000313" key="4">
    <source>
        <dbReference type="Proteomes" id="UP000189674"/>
    </source>
</evidence>
<evidence type="ECO:0000313" key="3">
    <source>
        <dbReference type="EMBL" id="AQT70139.1"/>
    </source>
</evidence>
<name>A0A1U9NQF0_9BACT</name>
<dbReference type="InterPro" id="IPR028098">
    <property type="entry name" value="Glyco_trans_4-like_N"/>
</dbReference>
<dbReference type="GO" id="GO:0016757">
    <property type="term" value="F:glycosyltransferase activity"/>
    <property type="evidence" value="ECO:0007669"/>
    <property type="project" value="UniProtKB-KW"/>
</dbReference>
<dbReference type="STRING" id="1936003.STSP2_03343"/>
<evidence type="ECO:0000259" key="2">
    <source>
        <dbReference type="Pfam" id="PF13439"/>
    </source>
</evidence>
<dbReference type="Gene3D" id="3.40.50.2000">
    <property type="entry name" value="Glycogen Phosphorylase B"/>
    <property type="match status" value="2"/>
</dbReference>
<feature type="domain" description="Glycosyltransferase subfamily 4-like N-terminal" evidence="2">
    <location>
        <begin position="10"/>
        <end position="177"/>
    </location>
</feature>
<dbReference type="PANTHER" id="PTHR45947:SF3">
    <property type="entry name" value="SULFOQUINOVOSYL TRANSFERASE SQD2"/>
    <property type="match status" value="1"/>
</dbReference>
<gene>
    <name evidence="3" type="primary">mgtA</name>
    <name evidence="3" type="ORF">STSP2_03343</name>
</gene>
<feature type="domain" description="Glycosyl transferase family 1" evidence="1">
    <location>
        <begin position="185"/>
        <end position="344"/>
    </location>
</feature>
<dbReference type="AlphaFoldDB" id="A0A1U9NQF0"/>
<dbReference type="EMBL" id="CP019791">
    <property type="protein sequence ID" value="AQT70139.1"/>
    <property type="molecule type" value="Genomic_DNA"/>
</dbReference>
<dbReference type="RefSeq" id="WP_169853289.1">
    <property type="nucleotide sequence ID" value="NZ_CP019791.1"/>
</dbReference>
<proteinExistence type="predicted"/>
<evidence type="ECO:0000259" key="1">
    <source>
        <dbReference type="Pfam" id="PF00534"/>
    </source>
</evidence>
<dbReference type="Pfam" id="PF00534">
    <property type="entry name" value="Glycos_transf_1"/>
    <property type="match status" value="1"/>
</dbReference>
<accession>A0A1U9NQF0</accession>
<dbReference type="KEGG" id="alus:STSP2_03343"/>
<organism evidence="3 4">
    <name type="scientific">Anaerohalosphaera lusitana</name>
    <dbReference type="NCBI Taxonomy" id="1936003"/>
    <lineage>
        <taxon>Bacteria</taxon>
        <taxon>Pseudomonadati</taxon>
        <taxon>Planctomycetota</taxon>
        <taxon>Phycisphaerae</taxon>
        <taxon>Sedimentisphaerales</taxon>
        <taxon>Anaerohalosphaeraceae</taxon>
        <taxon>Anaerohalosphaera</taxon>
    </lineage>
</organism>